<proteinExistence type="predicted"/>
<accession>X1TXX1</accession>
<organism evidence="1">
    <name type="scientific">marine sediment metagenome</name>
    <dbReference type="NCBI Taxonomy" id="412755"/>
    <lineage>
        <taxon>unclassified sequences</taxon>
        <taxon>metagenomes</taxon>
        <taxon>ecological metagenomes</taxon>
    </lineage>
</organism>
<sequence>ALYKIRKVVSILNGLPNKDINPVLKGVSYFLAHVPSMVRHGSKPSREIRSNPALLGKILEHLETFEQAVAYAPNQVFIGNMEPDDLLHRVPSPWYKNPLAEGSRWSPDGEIMPEEEFYGMMKISDDFGLVLLDNDFLPEVVAKLKEHPLITPEDLKKLEKGATKEEIEKALGEEASPLYVQGTRLIGCVLRGHEADYNLTSEILMENPDEPRFRSYGTTASC</sequence>
<name>X1TXX1_9ZZZZ</name>
<dbReference type="EMBL" id="BARW01024816">
    <property type="protein sequence ID" value="GAI96221.1"/>
    <property type="molecule type" value="Genomic_DNA"/>
</dbReference>
<protein>
    <submittedName>
        <fullName evidence="1">Uncharacterized protein</fullName>
    </submittedName>
</protein>
<gene>
    <name evidence="1" type="ORF">S12H4_40828</name>
</gene>
<reference evidence="1" key="1">
    <citation type="journal article" date="2014" name="Front. Microbiol.">
        <title>High frequency of phylogenetically diverse reductive dehalogenase-homologous genes in deep subseafloor sedimentary metagenomes.</title>
        <authorList>
            <person name="Kawai M."/>
            <person name="Futagami T."/>
            <person name="Toyoda A."/>
            <person name="Takaki Y."/>
            <person name="Nishi S."/>
            <person name="Hori S."/>
            <person name="Arai W."/>
            <person name="Tsubouchi T."/>
            <person name="Morono Y."/>
            <person name="Uchiyama I."/>
            <person name="Ito T."/>
            <person name="Fujiyama A."/>
            <person name="Inagaki F."/>
            <person name="Takami H."/>
        </authorList>
    </citation>
    <scope>NUCLEOTIDE SEQUENCE</scope>
    <source>
        <strain evidence="1">Expedition CK06-06</strain>
    </source>
</reference>
<evidence type="ECO:0000313" key="1">
    <source>
        <dbReference type="EMBL" id="GAI96221.1"/>
    </source>
</evidence>
<dbReference type="AlphaFoldDB" id="X1TXX1"/>
<feature type="non-terminal residue" evidence="1">
    <location>
        <position position="1"/>
    </location>
</feature>
<comment type="caution">
    <text evidence="1">The sequence shown here is derived from an EMBL/GenBank/DDBJ whole genome shotgun (WGS) entry which is preliminary data.</text>
</comment>